<dbReference type="RefSeq" id="WP_167528909.1">
    <property type="nucleotide sequence ID" value="NZ_VITY01000001.1"/>
</dbReference>
<dbReference type="SUPFAM" id="SSF51126">
    <property type="entry name" value="Pectin lyase-like"/>
    <property type="match status" value="1"/>
</dbReference>
<dbReference type="EMBL" id="VITY01000001">
    <property type="protein sequence ID" value="TWC07556.1"/>
    <property type="molecule type" value="Genomic_DNA"/>
</dbReference>
<keyword evidence="2" id="KW-0964">Secreted</keyword>
<protein>
    <submittedName>
        <fullName evidence="6">Filamentous hemagglutinin family protein</fullName>
    </submittedName>
</protein>
<feature type="region of interest" description="Disordered" evidence="4">
    <location>
        <begin position="1"/>
        <end position="20"/>
    </location>
</feature>
<dbReference type="InterPro" id="IPR011050">
    <property type="entry name" value="Pectin_lyase_fold/virulence"/>
</dbReference>
<evidence type="ECO:0000259" key="5">
    <source>
        <dbReference type="SMART" id="SM00912"/>
    </source>
</evidence>
<dbReference type="Pfam" id="PF05860">
    <property type="entry name" value="TPS"/>
    <property type="match status" value="1"/>
</dbReference>
<keyword evidence="3" id="KW-0732">Signal</keyword>
<gene>
    <name evidence="6" type="ORF">FBZ93_101849</name>
</gene>
<evidence type="ECO:0000256" key="3">
    <source>
        <dbReference type="ARBA" id="ARBA00022729"/>
    </source>
</evidence>
<dbReference type="PANTHER" id="PTHR12338">
    <property type="entry name" value="AUTOTRANSPORTER"/>
    <property type="match status" value="1"/>
</dbReference>
<feature type="compositionally biased region" description="Low complexity" evidence="4">
    <location>
        <begin position="4142"/>
        <end position="4164"/>
    </location>
</feature>
<evidence type="ECO:0000256" key="2">
    <source>
        <dbReference type="ARBA" id="ARBA00022525"/>
    </source>
</evidence>
<feature type="region of interest" description="Disordered" evidence="4">
    <location>
        <begin position="1567"/>
        <end position="1596"/>
    </location>
</feature>
<dbReference type="InterPro" id="IPR050909">
    <property type="entry name" value="Bact_Autotransporter_VF"/>
</dbReference>
<evidence type="ECO:0000256" key="1">
    <source>
        <dbReference type="ARBA" id="ARBA00004613"/>
    </source>
</evidence>
<dbReference type="InterPro" id="IPR012334">
    <property type="entry name" value="Pectin_lyas_fold"/>
</dbReference>
<evidence type="ECO:0000313" key="6">
    <source>
        <dbReference type="EMBL" id="TWC07556.1"/>
    </source>
</evidence>
<dbReference type="NCBIfam" id="TIGR01901">
    <property type="entry name" value="adhes_NPXG"/>
    <property type="match status" value="1"/>
</dbReference>
<dbReference type="Gene3D" id="2.160.20.10">
    <property type="entry name" value="Single-stranded right-handed beta-helix, Pectin lyase-like"/>
    <property type="match status" value="1"/>
</dbReference>
<evidence type="ECO:0000256" key="4">
    <source>
        <dbReference type="SAM" id="MobiDB-lite"/>
    </source>
</evidence>
<accession>A0A560MJK6</accession>
<feature type="region of interest" description="Disordered" evidence="4">
    <location>
        <begin position="4142"/>
        <end position="4231"/>
    </location>
</feature>
<dbReference type="PANTHER" id="PTHR12338:SF8">
    <property type="entry name" value="HEME_HEMOPEXIN-BINDING PROTEIN"/>
    <property type="match status" value="1"/>
</dbReference>
<comment type="caution">
    <text evidence="6">The sequence shown here is derived from an EMBL/GenBank/DDBJ whole genome shotgun (WGS) entry which is preliminary data.</text>
</comment>
<organism evidence="6 7">
    <name type="scientific">Bradyrhizobium macuxiense</name>
    <dbReference type="NCBI Taxonomy" id="1755647"/>
    <lineage>
        <taxon>Bacteria</taxon>
        <taxon>Pseudomonadati</taxon>
        <taxon>Pseudomonadota</taxon>
        <taxon>Alphaproteobacteria</taxon>
        <taxon>Hyphomicrobiales</taxon>
        <taxon>Nitrobacteraceae</taxon>
        <taxon>Bradyrhizobium</taxon>
    </lineage>
</organism>
<dbReference type="Proteomes" id="UP000321304">
    <property type="component" value="Unassembled WGS sequence"/>
</dbReference>
<proteinExistence type="predicted"/>
<evidence type="ECO:0000313" key="7">
    <source>
        <dbReference type="Proteomes" id="UP000321304"/>
    </source>
</evidence>
<comment type="subcellular location">
    <subcellularLocation>
        <location evidence="1">Secreted</location>
    </subcellularLocation>
</comment>
<feature type="domain" description="Filamentous haemagglutinin FhaB/tRNA nuclease CdiA-like TPS" evidence="5">
    <location>
        <begin position="138"/>
        <end position="254"/>
    </location>
</feature>
<sequence length="4231" mass="429917">MPHRQSAQSHARRKTVTASSRSIFVGQGRRRALLAGTSALALTLAGIGDAAARPFGSNAGTMSAPTIASDAATAAAQQATEAARQSQGALTRASQAIQALQAAQAAARGAAAARQSSTTLPQVVVPNGLAPGGLQVAPGAVPGSNLWKGADLPVQSAVGGQTTVTVNQTAQQAILNWQTFNVGSQTTVNFNQQAGSWTALNRVVGNTGPSQILGRINAPGQVLVINQNGIIFGGASQINIGSLIASTAGITDQQFLTNGIYSPQSGAAYLPSFSGAGGKIVVEAGALITTSAPASVKSGGGFVALLGSAVDNAGSITTPKGQALLAAGDDFILRRGLGTDANQISTTRGSEVVPLIRAGSASGAVGNTGLVFAQQGDITLAGHAITQDGVLFSTTSVDQRGTIHLLNSASDAGGKVTLTAGSLTTVGLELESDKTALNSQRDALIADSATQNAVRATQNFGQFDNLSRVADREDRSRVEIVSGGLVDFQNGSLTLAPGGQVAVSAGMRVFAETGAVIDVSGVRDAMVPMSANAIKVNIQGNELRDSPQNRDSGVLISKNVWIDARDLTLVPAGTGGYASDRYYTAGGLLEVGGYLNNTGHKIGEWAAAGGDITLSAPEVVAQRGSIFNVSGGSVQYQGGYLPQNYLLGRDGRVYNVNDAPSDLAYVTLANGFVVNHAHWNVVEVYLSPFGKSNMRWENGYTVGRDAGRLTLSTPTSVFEGAILADVINGQRQIAARPANVTDGYKLTQNTVPLAGALQLGLYDARGLVNASTTDVKFGSVASISAGLDPAAAIPRDRVNTVWFDAGTINGFGLGGLNVAAKQSISTEAPLNFARGAQVELIAPVVDIKADITARSGSVSVTNILRPDSAALSPIVLTTADGLAQLTVRAGATIDVRGLWTNALSSPNDLSGLAFVNGGSVSFNSTQGVTLASGSSIDVSSGAAVLQNGKTRGGKGGDVTLIADDRSVGGPSVGGRLVLDGQIDGYGANGGGKLVIGSGPAIVIGGKALATDGVLGAGEKAQVNLRLAEELFIPAGAAVPFNYDEIITYLAPGDTAPASIGIDATYSKPLLIGPKGLTVPSGLKFSDFAGTTYWPGMYISPGTPVTTDPSTKVPLGFKVDAGVFPNGIALVGTRVMFSAGDAAPVPLHFTVGTMIPVGTVASRSYAVAPLTEIDTTLFGTGFASYDVNGHLGLMVANHAAVNAVMPVYRFNETASNVASGSDPSSALTLWLPPLYQEDPVGGRMIRRGGADLTLQSNLDQTRGSLTIGTQASVTVDPGHSITLRSPGQINIDGRLTAAGGRIDVLQNGSPGDPYIGARSIWLSGNAVLDVAGQSAVAIDRSGRRYGFADAGGRITLGDDSEAPGAVAPAGSGFVILRPGARLDASGASAVIDVADAGAGSNSVHPITLAGAGGSIAISALSGFYLDGTMTARAGGEGAAGGTLSLALVTPSYSNPPDRPAPNEVRKFRILEVAAQAGASGLAPDLAWGARDPALQFGHGRVGADQVASGGFGNLRLYAETIAFDGDVQLKLPQSLRIYGNLVAKGGNERIDLAAPYVSFGNVSFSPSEGAIEPRPGSVTGGRQPGFGTTRGTQPAKTGTAQLTVNADLVDLAGSFEPLNTAIIQADNSTSVLTSIAGIDQVRVVSRGDIRVTGDTYGSRTLELDAAQIYPVNNAKVLVAASELVRFGRTTTDAPALPFSVFGRLAVYGKTIEQGGIVRAPLGTLILGSPAIARDLTGAQQIDLLPGSITSVSAAGLAMPYGGTVDGIVYNYNGAAVTQAINGISAYGEVVGGISLSGPAVTVASGALLDLSGGGQLLGAGFISGRGGSVDVLLNPLAAANPGNSYSNLKNQVFAIVPSANPEYAPIVPASQGAAPSIGQRITIGGGVPGLAAGTYTLMPASYALLPGAFRVELGAQTQAGGRTVALPNGSYVTTAYGSVANTSIYASQPNLAVITPGSTVRSYSQYNEQDYTSFMLATAARTGQPRPSLPADAAVLQLILAAQPSGKPSFSFAGQALFTPGSGGYGGTVSVDTDQFSRLEILGVNATPTAGFASVRAADLDAIGAARISIGGGQQLYLNLGYVGTTGFANSVVVRGGAVLRAPEVFITAGTGGIRIEDGARIDTTGTGPATVMPSSDGFAYSIGGSGNMIVVSNGWIDLPQYPTGSVAGGITIGAATIATEGTLAFSVWKGALAISDGMRYGARYLSLAVPNVNIGDAAAIAAARTAGVLPDGLVLNQDVFGRLLAGNAVIGAPKLESLILTAQSSINFYGSLNLSTIDPATGRSSLRSLVLNTPAIYGLGSSGDIATLTTGQLVWNGISDGVLRTGKNEPRSLLPGAVITGGAGTGHGTLNIIADEVVFGYSSEARPDTQVTLDRLALGFSTVNVTARGRITANNRNTLSVYESQGAYRTGLGYSYSGGNLNLITPVLTGDSGSINRITAGGALNLTGTGGLAAAGPAAFGAEIGLTGSTVAISSAVVLPSGKLTVSANGDIALSDAARIDMAGRTVSLLDAVRYSWGGDVTFESTHGNITQAAGSVIDVSAVNNRAGSLSVTALDAAAGHVVLAGSLRGSASGHYDAGGTMVPFLAGSIDVRAQTIDDFAGLNQRLTLAGVTGARSFQLKQGDLTIGDELMANSISVSVDGGRLTVNGRIDASGERVGTIRLAARDGLLLGSAAVLDAHGTVLRVDSYGQPIDAPNRAVVELTTTQGRLTLAPGARIDVRSADNVARGTIELSAPRLGGAGGSGDGANDVAIDAAGPVTIAGARSIAVNGFRTYKPADGIINQDLMDTVDISSTAFITAALQNGDLQNRLGGLRAYADAFHLRPGVEISSATPDGDLTISGDIDLSRYRYDSLNPNTAKTGIYGSGEPGRLVIRAGGNLNVFGNVSDGFGAAPLPLAVDGQTTPEVARLLVKGTQPNASDVVIPRAGVVIADGTLFPAASVLNYDLPVQAFTLAANKVLPASAPLQSVLTLPAGTVLRADVLDASGAIMYARGTLLRQDTMLPVGTILGAGSRFASAISVGPMLWPKNVPLPSSLTLDGALTLPIGAIIPSATVVKLPDDASFVKLRDDPTPSGIWAAAPMLPQGSQSWSLRLVAGADVTAADSRALRPRSSHAGSLVLADSSIMAVFTNQPAGWVWSDTGDGTNPFGTPGQAGDPDICAALPDYCVWNAGGLTAQTQFPVPSVVRTGTGDLELLSSSDLKVRTSFGIYTAGTQSSAIPAADGSNPYDLPRGRPLGAPVLGNSGASYEGLVNGQANSVYHAWYPEGGGNLLVAAQGNLTGISSNPMSVQDGNPGNWLWRQGGNITGQQTAWWINFGTVALPQPRDPDNTPLALIGFTGFGTLGGGNVTVQAGGDAGVLAPQSGSNNVTSSTALNITVGSTGRITPDGQLILTGGGDMQVKIGGQLNPLQPTLMTTKVTSETSGVLTNLRGLIDVQAGTIGGINLTYGAKLAADPRWPDPATANKGLGFGGLLIIPGDAVVDLSARGDLVLAGAADAGRVLLQNTTSYTVGGVPHVGGGTTWFSLWRNETAINLASAGGNLVPTTQNNLSVNNTIDGPTDGTYLYPPTLTALAASGSIYYGAYDTQPTNIPPPLTLAPSPVGQLELLAGRSIYANGYGINISGADLSGLTTPFQPAFSGWQRNDVTTTNVNGTGTVFPQFGSLSPRGVELFAFGPNTASNLHAADPNPALIYAATGDIVGFKSGEVYTGTGTTPQPAGTWYVAAKPMQLMAGRDIVSLGTPIGSPDLPYNGMRTSNLIFHTGDNDVSLVSAGRDIIYANQQIAGPGTLMMTAGRNIYQADQGAVTSLGAVVPGDHRPGASVLMMAGADAADYSALLRYLDPANLAKAGVPLADQPGKVVKTYEKDLVDWLSEHYGFKGSDAEARERFASLPPEQQAVFLRQVYYDELRDSGREYNDANGPRAKSYLRGRQAIAALFPDRDPTGAPIAYQGDITMFGGAGVRTIEGGNIQLLAPGGRILLGVEGVVPPSSSGLITQGKGDIEAYSKGSLLLGLSRIMTTFGGNIVAWSAEGDINAGRGSKTTQVYTPPKRVYDNYGQVSLSPSVPTTGAGIATLNPIPEVPPGNVDLIAPLGTIDAGEAGIRVSGNVNLAALQVVNAANIQVQGASSGIPTVQGPPVGALTAASNTAAASQQTAAPPPSNNNQPSVIIVEVLGYGGGSGEGDASPNENRRQPPAGRQSYNPNDPVRVVGYGPLTGADTRALTDEERRKLIPE</sequence>
<keyword evidence="7" id="KW-1185">Reference proteome</keyword>
<feature type="compositionally biased region" description="Basic and acidic residues" evidence="4">
    <location>
        <begin position="4219"/>
        <end position="4231"/>
    </location>
</feature>
<dbReference type="InterPro" id="IPR021026">
    <property type="entry name" value="Filamn_hemagglutn_DUF3739"/>
</dbReference>
<dbReference type="GO" id="GO:0005576">
    <property type="term" value="C:extracellular region"/>
    <property type="evidence" value="ECO:0007669"/>
    <property type="project" value="UniProtKB-SubCell"/>
</dbReference>
<dbReference type="InterPro" id="IPR008638">
    <property type="entry name" value="FhaB/CdiA-like_TPS"/>
</dbReference>
<name>A0A560MJK6_9BRAD</name>
<dbReference type="SMART" id="SM00912">
    <property type="entry name" value="Haemagg_act"/>
    <property type="match status" value="1"/>
</dbReference>
<reference evidence="6 7" key="1">
    <citation type="submission" date="2019-06" db="EMBL/GenBank/DDBJ databases">
        <title>Genomic Encyclopedia of Type Strains, Phase IV (KMG-V): Genome sequencing to study the core and pangenomes of soil and plant-associated prokaryotes.</title>
        <authorList>
            <person name="Whitman W."/>
        </authorList>
    </citation>
    <scope>NUCLEOTIDE SEQUENCE [LARGE SCALE GENOMIC DNA]</scope>
    <source>
        <strain evidence="6 7">BR 10355</strain>
    </source>
</reference>
<dbReference type="Pfam" id="PF12545">
    <property type="entry name" value="DUF3739"/>
    <property type="match status" value="1"/>
</dbReference>